<evidence type="ECO:0000313" key="6">
    <source>
        <dbReference type="Proteomes" id="UP001194746"/>
    </source>
</evidence>
<feature type="chain" id="PRO_5042100089" description="SGNH hydrolase-type esterase domain-containing protein" evidence="3">
    <location>
        <begin position="30"/>
        <end position="1280"/>
    </location>
</feature>
<feature type="signal peptide" evidence="3">
    <location>
        <begin position="1"/>
        <end position="29"/>
    </location>
</feature>
<dbReference type="EMBL" id="VCAU01000056">
    <property type="protein sequence ID" value="KAF9887793.1"/>
    <property type="molecule type" value="Genomic_DNA"/>
</dbReference>
<sequence length="1280" mass="140234">MALHAVSRRWNSWTAWLTLILLLVSIANAATLPTRTLRRRDELADGVLLKVLPIGDSITKGSQSSDDNGYREKLHIKLEAYTNAIDFVGGESIGSMEDSQHEGHGGYTINQIEQASAIGVYAEANIVLLHAGTNNMKNDADAARAPDDLRSLIDYIYENSEDAVIFLAQIIPSSTLSYQPRIATYNEKVAEIYDEYKDDKKMVLVDMHTALGDGHLADNLHPNDSGYAIMAQQWMDAIVEADSKDMISAPGKGETPPTGTTPENCRQTPSWYGKGQIAAGAKVATSDGLFEPGWGSKVVVKAGECKRSWVRFLDLDGDGLKDYACLDPDSGAMKVWRNIPGDDYKSTGTWEELGEVATGDVDRDGKRVMFADLNGDGRDDYIFLNPRTGNVEAWINELTNADNVWQWNYIGVISEGVAVTPETLRMGDIDGDGRDDFLVINEETGAVTGWLNTGAEDMPDYYKLGEIATGATATENDKILFGDLTGNGRADYIVVGETGKAVGLVNRMQGLTLLPRWLAAVTLREGPDGAEQEGVHFADITGNGQADYLLVGEQGSVAQWENVGTGGKYQEGEGVFLCDLNGDGVSDYFWIDPTGKGWGYINKGKGEDKWQELGNIARGNHKREEVRMAVLTQSKRADYVVVNGRTGKAEWYENLGPDSDGNYQFAARGVIADGPKDTIEKTFKMRWNAKNVRFADLDNDGLDDYLYVDDQGATVMWRFRGANESPILAAPKLVADGVGVLAQDVHFADTDGDTRLDYVVVGRITGAARTWRNLGVRGSEATDGEPGSIRWDTPTSFADGVAGDTPGSKMTGDNRWDYVVVGPDQGSVLLWQNRCFGYPYDPEPGDPKCKWDDEDPKAWDGSGAAKLVDDFIVKWTAEDWLVEMDKTYNKDAPGDPVGLTCGLLSGNCPVLEESCSSMEYPEFWWVRTLANHVNVIFNEVHTALTSETIVNLGSVGSMIRDFDTEEPEPSLLSKIFENLGAIAGIAGSIATVGGAENAANIFGLIGSAISLTSLTMSDEEEVDDTSKIRDATEQYIVDVFKDSADRLQEALSSMFGDDAQPLKDLYQQLVDSNLVPESDRKSIQGKVFDGGQWLDLSADGIRGALEKSVEATLGTILGHLLASLKYIVVNAKINDRDACDFFPESARMIDDECLYLVRRPRGKEDSESVPEDIIQKIEDKYNIRMEDILKNAKECDNGKATDIDTIYTGSLSYPPCFFGIGYVKATNIKYPFDSPSNDDKLPEWVQENVEESSGGDSWNDGLEKACTLESWKKKDECITL</sequence>
<accession>A0AAD4CL78</accession>
<dbReference type="SUPFAM" id="SSF69318">
    <property type="entry name" value="Integrin alpha N-terminal domain"/>
    <property type="match status" value="2"/>
</dbReference>
<keyword evidence="6" id="KW-1185">Reference proteome</keyword>
<comment type="caution">
    <text evidence="5">The sequence shown here is derived from an EMBL/GenBank/DDBJ whole genome shotgun (WGS) entry which is preliminary data.</text>
</comment>
<feature type="domain" description="SGNH hydrolase-type esterase" evidence="4">
    <location>
        <begin position="54"/>
        <end position="229"/>
    </location>
</feature>
<name>A0AAD4CL78_ASPNN</name>
<evidence type="ECO:0000313" key="5">
    <source>
        <dbReference type="EMBL" id="KAF9887793.1"/>
    </source>
</evidence>
<dbReference type="Gene3D" id="2.130.10.130">
    <property type="entry name" value="Integrin alpha, N-terminal"/>
    <property type="match status" value="1"/>
</dbReference>
<dbReference type="CDD" id="cd01833">
    <property type="entry name" value="XynB_like"/>
    <property type="match status" value="1"/>
</dbReference>
<dbReference type="InterPro" id="IPR013830">
    <property type="entry name" value="SGNH_hydro"/>
</dbReference>
<dbReference type="Pfam" id="PF13517">
    <property type="entry name" value="FG-GAP_3"/>
    <property type="match status" value="2"/>
</dbReference>
<dbReference type="InterPro" id="IPR051532">
    <property type="entry name" value="Ester_Hydrolysis_Enzymes"/>
</dbReference>
<dbReference type="PANTHER" id="PTHR30383">
    <property type="entry name" value="THIOESTERASE 1/PROTEASE 1/LYSOPHOSPHOLIPASE L1"/>
    <property type="match status" value="1"/>
</dbReference>
<proteinExistence type="predicted"/>
<evidence type="ECO:0000256" key="3">
    <source>
        <dbReference type="SAM" id="SignalP"/>
    </source>
</evidence>
<dbReference type="InterPro" id="IPR028994">
    <property type="entry name" value="Integrin_alpha_N"/>
</dbReference>
<dbReference type="Gene3D" id="3.40.50.1110">
    <property type="entry name" value="SGNH hydrolase"/>
    <property type="match status" value="1"/>
</dbReference>
<dbReference type="InterPro" id="IPR013517">
    <property type="entry name" value="FG-GAP"/>
</dbReference>
<dbReference type="SUPFAM" id="SSF52266">
    <property type="entry name" value="SGNH hydrolase"/>
    <property type="match status" value="1"/>
</dbReference>
<dbReference type="GO" id="GO:0004622">
    <property type="term" value="F:phosphatidylcholine lysophospholipase activity"/>
    <property type="evidence" value="ECO:0007669"/>
    <property type="project" value="TreeGrafter"/>
</dbReference>
<evidence type="ECO:0000256" key="1">
    <source>
        <dbReference type="ARBA" id="ARBA00022729"/>
    </source>
</evidence>
<dbReference type="InterPro" id="IPR036514">
    <property type="entry name" value="SGNH_hydro_sf"/>
</dbReference>
<gene>
    <name evidence="5" type="ORF">FE257_009599</name>
</gene>
<reference evidence="5" key="1">
    <citation type="journal article" date="2019" name="Beilstein J. Org. Chem.">
        <title>Nanangenines: drimane sesquiterpenoids as the dominant metabolite cohort of a novel Australian fungus, Aspergillus nanangensis.</title>
        <authorList>
            <person name="Lacey H.J."/>
            <person name="Gilchrist C.L.M."/>
            <person name="Crombie A."/>
            <person name="Kalaitzis J.A."/>
            <person name="Vuong D."/>
            <person name="Rutledge P.J."/>
            <person name="Turner P."/>
            <person name="Pitt J.I."/>
            <person name="Lacey E."/>
            <person name="Chooi Y.H."/>
            <person name="Piggott A.M."/>
        </authorList>
    </citation>
    <scope>NUCLEOTIDE SEQUENCE</scope>
    <source>
        <strain evidence="5">MST-FP2251</strain>
    </source>
</reference>
<feature type="region of interest" description="Disordered" evidence="2">
    <location>
        <begin position="778"/>
        <end position="809"/>
    </location>
</feature>
<dbReference type="AlphaFoldDB" id="A0AAD4CL78"/>
<keyword evidence="1 3" id="KW-0732">Signal</keyword>
<organism evidence="5 6">
    <name type="scientific">Aspergillus nanangensis</name>
    <dbReference type="NCBI Taxonomy" id="2582783"/>
    <lineage>
        <taxon>Eukaryota</taxon>
        <taxon>Fungi</taxon>
        <taxon>Dikarya</taxon>
        <taxon>Ascomycota</taxon>
        <taxon>Pezizomycotina</taxon>
        <taxon>Eurotiomycetes</taxon>
        <taxon>Eurotiomycetidae</taxon>
        <taxon>Eurotiales</taxon>
        <taxon>Aspergillaceae</taxon>
        <taxon>Aspergillus</taxon>
        <taxon>Aspergillus subgen. Circumdati</taxon>
    </lineage>
</organism>
<evidence type="ECO:0000256" key="2">
    <source>
        <dbReference type="SAM" id="MobiDB-lite"/>
    </source>
</evidence>
<reference evidence="5" key="2">
    <citation type="submission" date="2020-02" db="EMBL/GenBank/DDBJ databases">
        <authorList>
            <person name="Gilchrist C.L.M."/>
            <person name="Chooi Y.-H."/>
        </authorList>
    </citation>
    <scope>NUCLEOTIDE SEQUENCE</scope>
    <source>
        <strain evidence="5">MST-FP2251</strain>
    </source>
</reference>
<evidence type="ECO:0000259" key="4">
    <source>
        <dbReference type="Pfam" id="PF13472"/>
    </source>
</evidence>
<dbReference type="PANTHER" id="PTHR30383:SF5">
    <property type="entry name" value="SGNH HYDROLASE-TYPE ESTERASE DOMAIN-CONTAINING PROTEIN"/>
    <property type="match status" value="1"/>
</dbReference>
<dbReference type="Proteomes" id="UP001194746">
    <property type="component" value="Unassembled WGS sequence"/>
</dbReference>
<dbReference type="Pfam" id="PF13472">
    <property type="entry name" value="Lipase_GDSL_2"/>
    <property type="match status" value="1"/>
</dbReference>
<protein>
    <recommendedName>
        <fullName evidence="4">SGNH hydrolase-type esterase domain-containing protein</fullName>
    </recommendedName>
</protein>